<dbReference type="Gene3D" id="3.30.530.20">
    <property type="match status" value="1"/>
</dbReference>
<accession>A0A8T2GJ88</accession>
<protein>
    <submittedName>
        <fullName evidence="2">Bet v I/Major latex protein</fullName>
    </submittedName>
</protein>
<evidence type="ECO:0000259" key="1">
    <source>
        <dbReference type="SMART" id="SM01037"/>
    </source>
</evidence>
<dbReference type="SUPFAM" id="SSF55961">
    <property type="entry name" value="Bet v1-like"/>
    <property type="match status" value="1"/>
</dbReference>
<dbReference type="SMART" id="SM01037">
    <property type="entry name" value="Bet_v_1"/>
    <property type="match status" value="1"/>
</dbReference>
<proteinExistence type="predicted"/>
<comment type="caution">
    <text evidence="2">The sequence shown here is derived from an EMBL/GenBank/DDBJ whole genome shotgun (WGS) entry which is preliminary data.</text>
</comment>
<dbReference type="InterPro" id="IPR000916">
    <property type="entry name" value="Bet_v_I/MLP"/>
</dbReference>
<sequence>MTMKMSGTEIQKHFKTLKGTIAITSIEDGDGSHVVWTFDFEKVHKDIDDSHSIIDETVKYLKELDEVLLKFHE</sequence>
<dbReference type="Pfam" id="PF00407">
    <property type="entry name" value="Bet_v_1"/>
    <property type="match status" value="1"/>
</dbReference>
<feature type="domain" description="Bet v I/Major latex protein" evidence="1">
    <location>
        <begin position="1"/>
        <end position="71"/>
    </location>
</feature>
<evidence type="ECO:0000313" key="2">
    <source>
        <dbReference type="EMBL" id="KAG7647386.1"/>
    </source>
</evidence>
<dbReference type="SMR" id="A0A8T2GJ88"/>
<dbReference type="GO" id="GO:0006952">
    <property type="term" value="P:defense response"/>
    <property type="evidence" value="ECO:0007669"/>
    <property type="project" value="InterPro"/>
</dbReference>
<dbReference type="Proteomes" id="UP000694240">
    <property type="component" value="Chromosome 1"/>
</dbReference>
<name>A0A8T2GJ88_9BRAS</name>
<evidence type="ECO:0000313" key="3">
    <source>
        <dbReference type="Proteomes" id="UP000694240"/>
    </source>
</evidence>
<reference evidence="2 3" key="1">
    <citation type="submission" date="2020-12" db="EMBL/GenBank/DDBJ databases">
        <title>Concerted genomic and epigenomic changes stabilize Arabidopsis allopolyploids.</title>
        <authorList>
            <person name="Chen Z."/>
        </authorList>
    </citation>
    <scope>NUCLEOTIDE SEQUENCE [LARGE SCALE GENOMIC DNA]</scope>
    <source>
        <strain evidence="2">Allo738</strain>
        <tissue evidence="2">Leaf</tissue>
    </source>
</reference>
<organism evidence="2 3">
    <name type="scientific">Arabidopsis thaliana x Arabidopsis arenosa</name>
    <dbReference type="NCBI Taxonomy" id="1240361"/>
    <lineage>
        <taxon>Eukaryota</taxon>
        <taxon>Viridiplantae</taxon>
        <taxon>Streptophyta</taxon>
        <taxon>Embryophyta</taxon>
        <taxon>Tracheophyta</taxon>
        <taxon>Spermatophyta</taxon>
        <taxon>Magnoliopsida</taxon>
        <taxon>eudicotyledons</taxon>
        <taxon>Gunneridae</taxon>
        <taxon>Pentapetalae</taxon>
        <taxon>rosids</taxon>
        <taxon>malvids</taxon>
        <taxon>Brassicales</taxon>
        <taxon>Brassicaceae</taxon>
        <taxon>Camelineae</taxon>
        <taxon>Arabidopsis</taxon>
    </lineage>
</organism>
<dbReference type="EMBL" id="JAEFBK010000001">
    <property type="protein sequence ID" value="KAG7647386.1"/>
    <property type="molecule type" value="Genomic_DNA"/>
</dbReference>
<dbReference type="AlphaFoldDB" id="A0A8T2GJ88"/>
<keyword evidence="3" id="KW-1185">Reference proteome</keyword>
<dbReference type="InterPro" id="IPR023393">
    <property type="entry name" value="START-like_dom_sf"/>
</dbReference>
<gene>
    <name evidence="2" type="ORF">ISN45_At01g024270</name>
</gene>